<dbReference type="Pfam" id="PF19327">
    <property type="entry name" value="Ap4A_phos_N"/>
    <property type="match status" value="1"/>
</dbReference>
<name>A0A0N7MM68_9SACH</name>
<dbReference type="Gene3D" id="3.30.428.70">
    <property type="match status" value="1"/>
</dbReference>
<dbReference type="InterPro" id="IPR019200">
    <property type="entry name" value="ATP_adenylylTrfase_C"/>
</dbReference>
<feature type="binding site" evidence="15">
    <location>
        <position position="52"/>
    </location>
    <ligand>
        <name>substrate</name>
    </ligand>
</feature>
<dbReference type="FunFam" id="3.30.428.70:FF:000001">
    <property type="entry name" value="APA1p AP4A phosphorylase"/>
    <property type="match status" value="1"/>
</dbReference>
<evidence type="ECO:0000256" key="13">
    <source>
        <dbReference type="ARBA" id="ARBA00061129"/>
    </source>
</evidence>
<dbReference type="PIRSF" id="PIRSF000846">
    <property type="entry name" value="ATP_adenylyltr"/>
    <property type="match status" value="1"/>
</dbReference>
<evidence type="ECO:0000313" key="19">
    <source>
        <dbReference type="Proteomes" id="UP000236544"/>
    </source>
</evidence>
<keyword evidence="6" id="KW-0808">Transferase</keyword>
<keyword evidence="7" id="KW-0547">Nucleotide-binding</keyword>
<comment type="cofactor">
    <cofactor evidence="1">
        <name>a divalent metal cation</name>
        <dbReference type="ChEBI" id="CHEBI:60240"/>
    </cofactor>
</comment>
<evidence type="ECO:0000256" key="11">
    <source>
        <dbReference type="ARBA" id="ARBA00050267"/>
    </source>
</evidence>
<feature type="domain" description="Ap4A phosphorylase 1/2 N-terminal" evidence="17">
    <location>
        <begin position="3"/>
        <end position="163"/>
    </location>
</feature>
<keyword evidence="19" id="KW-1185">Reference proteome</keyword>
<accession>A0A0N7MM68</accession>
<feature type="binding site" evidence="15">
    <location>
        <position position="157"/>
    </location>
    <ligand>
        <name>substrate</name>
    </ligand>
</feature>
<evidence type="ECO:0000313" key="18">
    <source>
        <dbReference type="EMBL" id="CUS24257.1"/>
    </source>
</evidence>
<organism evidence="18 19">
    <name type="scientific">Lachancea quebecensis</name>
    <dbReference type="NCBI Taxonomy" id="1654605"/>
    <lineage>
        <taxon>Eukaryota</taxon>
        <taxon>Fungi</taxon>
        <taxon>Dikarya</taxon>
        <taxon>Ascomycota</taxon>
        <taxon>Saccharomycotina</taxon>
        <taxon>Saccharomycetes</taxon>
        <taxon>Saccharomycetales</taxon>
        <taxon>Saccharomycetaceae</taxon>
        <taxon>Lachancea</taxon>
    </lineage>
</organism>
<dbReference type="OrthoDB" id="10267950at2759"/>
<evidence type="ECO:0000256" key="9">
    <source>
        <dbReference type="ARBA" id="ARBA00022840"/>
    </source>
</evidence>
<protein>
    <submittedName>
        <fullName evidence="18">LAQU0S15e00474g1_1</fullName>
    </submittedName>
</protein>
<dbReference type="GO" id="GO:0003877">
    <property type="term" value="F:ATP:ADP adenylyltransferase activity"/>
    <property type="evidence" value="ECO:0007669"/>
    <property type="project" value="UniProtKB-EC"/>
</dbReference>
<dbReference type="SUPFAM" id="SSF54197">
    <property type="entry name" value="HIT-like"/>
    <property type="match status" value="1"/>
</dbReference>
<sequence>MAQNLATKVSETFANAAKNGYVHFFQSDSKKLKDPETGVQYLVTHAPSLLKKPERGDKEAEKRNPFAEPEPELTVCEDLFGEGEYKLLLNKFPVVPEHLLLVTKEFKPQTSTLSPKDLITAYKLLQELDDEDEMVRNVVFYNCGANSGSSQDHKHLQMFKLPEKFTLFQDRLCNGKEHYVPNVRTEPLQDPKLSFAHFAVPLPDEKEVDEDLLAMTFVSLLQRTLTFFQDWTNEKPELETGYNVLLTKEWLCVVPRSASKSKELNIGLNATGYAGLVLVKHEDVWEKLQENPHLIDKLLLECGFPNTAGQGSNEYHY</sequence>
<gene>
    <name evidence="18" type="ORF">LAQU0_S15e00474g</name>
</gene>
<feature type="binding site" evidence="15">
    <location>
        <position position="142"/>
    </location>
    <ligand>
        <name>substrate</name>
    </ligand>
</feature>
<reference evidence="19" key="1">
    <citation type="submission" date="2015-10" db="EMBL/GenBank/DDBJ databases">
        <authorList>
            <person name="Devillers H."/>
        </authorList>
    </citation>
    <scope>NUCLEOTIDE SEQUENCE [LARGE SCALE GENOMIC DNA]</scope>
</reference>
<evidence type="ECO:0000256" key="7">
    <source>
        <dbReference type="ARBA" id="ARBA00022741"/>
    </source>
</evidence>
<dbReference type="GO" id="GO:0005737">
    <property type="term" value="C:cytoplasm"/>
    <property type="evidence" value="ECO:0007669"/>
    <property type="project" value="UniProtKB-SubCell"/>
</dbReference>
<dbReference type="EMBL" id="LN890572">
    <property type="protein sequence ID" value="CUS24257.1"/>
    <property type="molecule type" value="Genomic_DNA"/>
</dbReference>
<dbReference type="InterPro" id="IPR036265">
    <property type="entry name" value="HIT-like_sf"/>
</dbReference>
<evidence type="ECO:0000256" key="12">
    <source>
        <dbReference type="ARBA" id="ARBA00050541"/>
    </source>
</evidence>
<dbReference type="InterPro" id="IPR045759">
    <property type="entry name" value="Ap4A_phos1/2_N"/>
</dbReference>
<dbReference type="Proteomes" id="UP000236544">
    <property type="component" value="Unassembled WGS sequence"/>
</dbReference>
<keyword evidence="5" id="KW-0963">Cytoplasm</keyword>
<evidence type="ECO:0000256" key="5">
    <source>
        <dbReference type="ARBA" id="ARBA00022490"/>
    </source>
</evidence>
<dbReference type="GO" id="GO:0005524">
    <property type="term" value="F:ATP binding"/>
    <property type="evidence" value="ECO:0007669"/>
    <property type="project" value="UniProtKB-KW"/>
</dbReference>
<keyword evidence="10" id="KW-0539">Nucleus</keyword>
<feature type="binding site" evidence="15">
    <location>
        <position position="280"/>
    </location>
    <ligand>
        <name>substrate</name>
    </ligand>
</feature>
<keyword evidence="8" id="KW-0378">Hydrolase</keyword>
<dbReference type="InterPro" id="IPR043171">
    <property type="entry name" value="Ap4A_phos1/2-like"/>
</dbReference>
<proteinExistence type="inferred from homology"/>
<feature type="active site" description="Nucleophile" evidence="14">
    <location>
        <position position="155"/>
    </location>
</feature>
<feature type="binding site" evidence="15">
    <location>
        <begin position="90"/>
        <end position="91"/>
    </location>
    <ligand>
        <name>substrate</name>
    </ligand>
</feature>
<evidence type="ECO:0000256" key="14">
    <source>
        <dbReference type="PIRSR" id="PIRSR000846-1"/>
    </source>
</evidence>
<feature type="binding site" evidence="15">
    <location>
        <begin position="269"/>
        <end position="271"/>
    </location>
    <ligand>
        <name>substrate</name>
    </ligand>
</feature>
<comment type="catalytic activity">
    <reaction evidence="11">
        <text>ADP + ATP + H(+) = P(1),P(4)-bis(5'-adenosyl) tetraphosphate + phosphate</text>
        <dbReference type="Rhea" id="RHEA:16577"/>
        <dbReference type="ChEBI" id="CHEBI:15378"/>
        <dbReference type="ChEBI" id="CHEBI:30616"/>
        <dbReference type="ChEBI" id="CHEBI:43474"/>
        <dbReference type="ChEBI" id="CHEBI:58141"/>
        <dbReference type="ChEBI" id="CHEBI:456216"/>
        <dbReference type="EC" id="2.7.7.53"/>
    </reaction>
</comment>
<comment type="subunit">
    <text evidence="4">Monomer.</text>
</comment>
<dbReference type="GO" id="GO:0009117">
    <property type="term" value="P:nucleotide metabolic process"/>
    <property type="evidence" value="ECO:0007669"/>
    <property type="project" value="InterPro"/>
</dbReference>
<dbReference type="GO" id="GO:0005634">
    <property type="term" value="C:nucleus"/>
    <property type="evidence" value="ECO:0007669"/>
    <property type="project" value="UniProtKB-SubCell"/>
</dbReference>
<comment type="catalytic activity">
    <reaction evidence="12">
        <text>sulfate + ADP + H(+) = adenosine 5'-phosphosulfate + phosphate</text>
        <dbReference type="Rhea" id="RHEA:16529"/>
        <dbReference type="ChEBI" id="CHEBI:15378"/>
        <dbReference type="ChEBI" id="CHEBI:16189"/>
        <dbReference type="ChEBI" id="CHEBI:43474"/>
        <dbReference type="ChEBI" id="CHEBI:58243"/>
        <dbReference type="ChEBI" id="CHEBI:456216"/>
        <dbReference type="EC" id="2.7.7.5"/>
    </reaction>
</comment>
<dbReference type="Pfam" id="PF09830">
    <property type="entry name" value="ATP_transf"/>
    <property type="match status" value="1"/>
</dbReference>
<evidence type="ECO:0000259" key="17">
    <source>
        <dbReference type="Pfam" id="PF19327"/>
    </source>
</evidence>
<feature type="binding site" evidence="15">
    <location>
        <begin position="148"/>
        <end position="151"/>
    </location>
    <ligand>
        <name>substrate</name>
    </ligand>
</feature>
<dbReference type="AlphaFoldDB" id="A0A0N7MM68"/>
<dbReference type="PANTHER" id="PTHR38420:SF1">
    <property type="entry name" value="PUTATIVE (AFU_ORTHOLOGUE AFUA_5G14690)-RELATED"/>
    <property type="match status" value="1"/>
</dbReference>
<dbReference type="GO" id="GO:0008796">
    <property type="term" value="F:bis(5'-nucleosyl)-tetraphosphatase activity"/>
    <property type="evidence" value="ECO:0007669"/>
    <property type="project" value="UniProtKB-ARBA"/>
</dbReference>
<dbReference type="PANTHER" id="PTHR38420">
    <property type="entry name" value="AP-4-A PHOSPHORYLASE II"/>
    <property type="match status" value="1"/>
</dbReference>
<evidence type="ECO:0000256" key="4">
    <source>
        <dbReference type="ARBA" id="ARBA00011245"/>
    </source>
</evidence>
<feature type="binding site" evidence="15">
    <location>
        <position position="276"/>
    </location>
    <ligand>
        <name>substrate</name>
    </ligand>
</feature>
<evidence type="ECO:0000256" key="10">
    <source>
        <dbReference type="ARBA" id="ARBA00023242"/>
    </source>
</evidence>
<evidence type="ECO:0000259" key="16">
    <source>
        <dbReference type="Pfam" id="PF09830"/>
    </source>
</evidence>
<comment type="subcellular location">
    <subcellularLocation>
        <location evidence="3">Cytoplasm</location>
    </subcellularLocation>
    <subcellularLocation>
        <location evidence="2">Nucleus</location>
    </subcellularLocation>
</comment>
<evidence type="ECO:0000256" key="3">
    <source>
        <dbReference type="ARBA" id="ARBA00004496"/>
    </source>
</evidence>
<evidence type="ECO:0000256" key="6">
    <source>
        <dbReference type="ARBA" id="ARBA00022679"/>
    </source>
</evidence>
<evidence type="ECO:0000256" key="15">
    <source>
        <dbReference type="PIRSR" id="PIRSR000846-2"/>
    </source>
</evidence>
<evidence type="ECO:0000256" key="8">
    <source>
        <dbReference type="ARBA" id="ARBA00022801"/>
    </source>
</evidence>
<dbReference type="GO" id="GO:0009164">
    <property type="term" value="P:nucleoside catabolic process"/>
    <property type="evidence" value="ECO:0007669"/>
    <property type="project" value="UniProtKB-ARBA"/>
</dbReference>
<keyword evidence="9" id="KW-0067">ATP-binding</keyword>
<comment type="similarity">
    <text evidence="13">Belongs to the ATP adenylyltransferase family.</text>
</comment>
<evidence type="ECO:0000256" key="2">
    <source>
        <dbReference type="ARBA" id="ARBA00004123"/>
    </source>
</evidence>
<feature type="domain" description="ATP adenylyltransferase C-terminal" evidence="16">
    <location>
        <begin position="191"/>
        <end position="305"/>
    </location>
</feature>
<evidence type="ECO:0000256" key="1">
    <source>
        <dbReference type="ARBA" id="ARBA00001968"/>
    </source>
</evidence>
<dbReference type="InterPro" id="IPR009163">
    <property type="entry name" value="Ap4A_phos1/2"/>
</dbReference>
<dbReference type="GO" id="GO:0004780">
    <property type="term" value="F:sulfate adenylyltransferase (ADP) activity"/>
    <property type="evidence" value="ECO:0007669"/>
    <property type="project" value="UniProtKB-EC"/>
</dbReference>